<protein>
    <recommendedName>
        <fullName evidence="4">DNA helicase</fullName>
    </recommendedName>
</protein>
<dbReference type="Proteomes" id="UP001164743">
    <property type="component" value="Chromosome 15A"/>
</dbReference>
<evidence type="ECO:0000313" key="3">
    <source>
        <dbReference type="Proteomes" id="UP001164743"/>
    </source>
</evidence>
<evidence type="ECO:0000256" key="1">
    <source>
        <dbReference type="SAM" id="MobiDB-lite"/>
    </source>
</evidence>
<accession>A0ABY7D4G4</accession>
<keyword evidence="3" id="KW-1185">Reference proteome</keyword>
<proteinExistence type="predicted"/>
<dbReference type="GeneID" id="77804488"/>
<organism evidence="2 3">
    <name type="scientific">Puccinia triticina</name>
    <dbReference type="NCBI Taxonomy" id="208348"/>
    <lineage>
        <taxon>Eukaryota</taxon>
        <taxon>Fungi</taxon>
        <taxon>Dikarya</taxon>
        <taxon>Basidiomycota</taxon>
        <taxon>Pucciniomycotina</taxon>
        <taxon>Pucciniomycetes</taxon>
        <taxon>Pucciniales</taxon>
        <taxon>Pucciniaceae</taxon>
        <taxon>Puccinia</taxon>
    </lineage>
</organism>
<feature type="region of interest" description="Disordered" evidence="1">
    <location>
        <begin position="1"/>
        <end position="21"/>
    </location>
</feature>
<evidence type="ECO:0000313" key="2">
    <source>
        <dbReference type="EMBL" id="WAQ91998.1"/>
    </source>
</evidence>
<name>A0ABY7D4G4_9BASI</name>
<dbReference type="RefSeq" id="XP_053027553.1">
    <property type="nucleotide sequence ID" value="XM_053163593.1"/>
</dbReference>
<sequence>MDSLPGEGFESNATDNPAPISARDSRLREHAMAYEEDFPPLKITIKAGMVAMLTEPVFSNISVPLGAKIVVKEMNPSFVTGTVIGNGQDGRKILVPKVVRYYSNPEYMQVPFSRSQFPLRAAFAVSVGSEVSNMLSRAGLLVPAANTEGRSDGDWGLEAALARGCMIKESELLIAEYKE</sequence>
<reference evidence="2" key="1">
    <citation type="submission" date="2022-10" db="EMBL/GenBank/DDBJ databases">
        <title>Puccinia triticina Genome sequencing and assembly.</title>
        <authorList>
            <person name="Li C."/>
        </authorList>
    </citation>
    <scope>NUCLEOTIDE SEQUENCE</scope>
    <source>
        <strain evidence="2">Pt15</strain>
    </source>
</reference>
<evidence type="ECO:0008006" key="4">
    <source>
        <dbReference type="Google" id="ProtNLM"/>
    </source>
</evidence>
<dbReference type="EMBL" id="CP110435">
    <property type="protein sequence ID" value="WAQ91998.1"/>
    <property type="molecule type" value="Genomic_DNA"/>
</dbReference>
<gene>
    <name evidence="2" type="ORF">PtA15_15A391</name>
</gene>